<dbReference type="OrthoDB" id="7871259at2"/>
<feature type="transmembrane region" description="Helical" evidence="1">
    <location>
        <begin position="127"/>
        <end position="149"/>
    </location>
</feature>
<dbReference type="Pfam" id="PF11391">
    <property type="entry name" value="DUF2798"/>
    <property type="match status" value="2"/>
</dbReference>
<comment type="caution">
    <text evidence="2">The sequence shown here is derived from an EMBL/GenBank/DDBJ whole genome shotgun (WGS) entry which is preliminary data.</text>
</comment>
<evidence type="ECO:0000256" key="1">
    <source>
        <dbReference type="SAM" id="Phobius"/>
    </source>
</evidence>
<organism evidence="2 3">
    <name type="scientific">Albidovulum inexpectatum</name>
    <dbReference type="NCBI Taxonomy" id="196587"/>
    <lineage>
        <taxon>Bacteria</taxon>
        <taxon>Pseudomonadati</taxon>
        <taxon>Pseudomonadota</taxon>
        <taxon>Alphaproteobacteria</taxon>
        <taxon>Rhodobacterales</taxon>
        <taxon>Paracoccaceae</taxon>
        <taxon>Albidovulum</taxon>
    </lineage>
</organism>
<evidence type="ECO:0000313" key="3">
    <source>
        <dbReference type="Proteomes" id="UP000239736"/>
    </source>
</evidence>
<reference evidence="2 3" key="1">
    <citation type="submission" date="2018-01" db="EMBL/GenBank/DDBJ databases">
        <title>Genomic Encyclopedia of Archaeal and Bacterial Type Strains, Phase II (KMG-II): from individual species to whole genera.</title>
        <authorList>
            <person name="Goeker M."/>
        </authorList>
    </citation>
    <scope>NUCLEOTIDE SEQUENCE [LARGE SCALE GENOMIC DNA]</scope>
    <source>
        <strain evidence="2 3">DSM 12048</strain>
    </source>
</reference>
<evidence type="ECO:0000313" key="2">
    <source>
        <dbReference type="EMBL" id="PPB82705.1"/>
    </source>
</evidence>
<feature type="transmembrane region" description="Helical" evidence="1">
    <location>
        <begin position="15"/>
        <end position="36"/>
    </location>
</feature>
<dbReference type="InterPro" id="IPR021529">
    <property type="entry name" value="DUF2798"/>
</dbReference>
<feature type="transmembrane region" description="Helical" evidence="1">
    <location>
        <begin position="88"/>
        <end position="107"/>
    </location>
</feature>
<dbReference type="AlphaFoldDB" id="A0A2S5JN88"/>
<name>A0A2S5JN88_9RHOB</name>
<gene>
    <name evidence="2" type="ORF">LV82_00645</name>
</gene>
<keyword evidence="1" id="KW-0472">Membrane</keyword>
<keyword evidence="3" id="KW-1185">Reference proteome</keyword>
<dbReference type="EMBL" id="PRDS01000001">
    <property type="protein sequence ID" value="PPB82705.1"/>
    <property type="molecule type" value="Genomic_DNA"/>
</dbReference>
<dbReference type="Proteomes" id="UP000239736">
    <property type="component" value="Unassembled WGS sequence"/>
</dbReference>
<feature type="transmembrane region" description="Helical" evidence="1">
    <location>
        <begin position="48"/>
        <end position="67"/>
    </location>
</feature>
<protein>
    <submittedName>
        <fullName evidence="2">Uncharacterized protein DUF2798</fullName>
    </submittedName>
</protein>
<sequence length="155" mass="16774">MPTSHPTHRSVPQKIAIVAAVMGSVAGTLTGIMTWANTGFSEIFLPNWGISFLKAVFVLLPFAFLLMGLFDKLLSRIMPGLAPMKLRIVLGLIMAVIMQSLMAVITAGTEAGFGDMTVVRELWLNAFITAFPVGLVLALVLTTTVRPWLMAMLRA</sequence>
<accession>A0A2S5JN88</accession>
<keyword evidence="1" id="KW-0812">Transmembrane</keyword>
<keyword evidence="1" id="KW-1133">Transmembrane helix</keyword>
<proteinExistence type="predicted"/>